<keyword evidence="1" id="KW-0732">Signal</keyword>
<proteinExistence type="predicted"/>
<reference evidence="3" key="1">
    <citation type="submission" date="2016-11" db="EMBL/GenBank/DDBJ databases">
        <title>Actinomyces gypaetusis sp. nov. isolated from Gypaetus barbatus in Qinghai Tibet Plateau China.</title>
        <authorList>
            <person name="Meng X."/>
        </authorList>
    </citation>
    <scope>NUCLEOTIDE SEQUENCE [LARGE SCALE GENOMIC DNA]</scope>
    <source>
        <strain evidence="3">DSM 15383</strain>
    </source>
</reference>
<evidence type="ECO:0008006" key="4">
    <source>
        <dbReference type="Google" id="ProtNLM"/>
    </source>
</evidence>
<evidence type="ECO:0000256" key="1">
    <source>
        <dbReference type="SAM" id="SignalP"/>
    </source>
</evidence>
<dbReference type="EMBL" id="MPDM01000011">
    <property type="protein sequence ID" value="OKL45910.1"/>
    <property type="molecule type" value="Genomic_DNA"/>
</dbReference>
<accession>A0A1Q5PJ83</accession>
<name>A0A1Q5PJ83_9ACTO</name>
<feature type="chain" id="PRO_5010312310" description="SH3b domain-containing protein" evidence="1">
    <location>
        <begin position="32"/>
        <end position="133"/>
    </location>
</feature>
<dbReference type="OrthoDB" id="9861477at2"/>
<comment type="caution">
    <text evidence="2">The sequence shown here is derived from an EMBL/GenBank/DDBJ whole genome shotgun (WGS) entry which is preliminary data.</text>
</comment>
<feature type="signal peptide" evidence="1">
    <location>
        <begin position="1"/>
        <end position="31"/>
    </location>
</feature>
<dbReference type="AlphaFoldDB" id="A0A1Q5PJ83"/>
<dbReference type="STRING" id="156892.BM477_07850"/>
<dbReference type="RefSeq" id="WP_075362147.1">
    <property type="nucleotide sequence ID" value="NZ_MPDM01000011.1"/>
</dbReference>
<keyword evidence="3" id="KW-1185">Reference proteome</keyword>
<protein>
    <recommendedName>
        <fullName evidence="4">SH3b domain-containing protein</fullName>
    </recommendedName>
</protein>
<dbReference type="Proteomes" id="UP000186465">
    <property type="component" value="Unassembled WGS sequence"/>
</dbReference>
<organism evidence="2 3">
    <name type="scientific">Boudabousia marimammalium</name>
    <dbReference type="NCBI Taxonomy" id="156892"/>
    <lineage>
        <taxon>Bacteria</taxon>
        <taxon>Bacillati</taxon>
        <taxon>Actinomycetota</taxon>
        <taxon>Actinomycetes</taxon>
        <taxon>Actinomycetales</taxon>
        <taxon>Actinomycetaceae</taxon>
        <taxon>Boudabousia</taxon>
    </lineage>
</organism>
<evidence type="ECO:0000313" key="2">
    <source>
        <dbReference type="EMBL" id="OKL45910.1"/>
    </source>
</evidence>
<evidence type="ECO:0000313" key="3">
    <source>
        <dbReference type="Proteomes" id="UP000186465"/>
    </source>
</evidence>
<gene>
    <name evidence="2" type="ORF">BM477_07850</name>
</gene>
<sequence>MRTKYLQRILVAVAISTLATVSIGGVSLAHAATNGTYRSACELYSYRPTISGSTITGVGGRHGCSNSVKWVEVSLWRDNWVKDTLLAKRSKGWVNTIQLSVQSSTGQAGSGAYVYTYTKSATGATKSSSNIQL</sequence>